<dbReference type="KEGG" id="dka:DKAM_1132"/>
<dbReference type="eggNOG" id="arCOG04115">
    <property type="taxonomic scope" value="Archaea"/>
</dbReference>
<dbReference type="NCBIfam" id="TIGR00230">
    <property type="entry name" value="sfsA"/>
    <property type="match status" value="1"/>
</dbReference>
<dbReference type="RefSeq" id="WP_012608799.1">
    <property type="nucleotide sequence ID" value="NC_011766.1"/>
</dbReference>
<feature type="domain" description="Sugar fermentation stimulation protein C-terminal" evidence="1">
    <location>
        <begin position="85"/>
        <end position="219"/>
    </location>
</feature>
<dbReference type="InterPro" id="IPR040452">
    <property type="entry name" value="SfsA_C"/>
</dbReference>
<dbReference type="Pfam" id="PF03749">
    <property type="entry name" value="SfsA"/>
    <property type="match status" value="1"/>
</dbReference>
<organism evidence="3 4">
    <name type="scientific">Desulfurococcus amylolyticus (strain DSM 18924 / JCM 16383 / VKM B-2413 / 1221n)</name>
    <name type="common">Desulfurococcus kamchatkensis</name>
    <dbReference type="NCBI Taxonomy" id="490899"/>
    <lineage>
        <taxon>Archaea</taxon>
        <taxon>Thermoproteota</taxon>
        <taxon>Thermoprotei</taxon>
        <taxon>Desulfurococcales</taxon>
        <taxon>Desulfurococcaceae</taxon>
        <taxon>Desulfurococcus</taxon>
    </lineage>
</organism>
<evidence type="ECO:0000259" key="2">
    <source>
        <dbReference type="Pfam" id="PF17746"/>
    </source>
</evidence>
<dbReference type="EMBL" id="CP001140">
    <property type="protein sequence ID" value="ACL11458.1"/>
    <property type="molecule type" value="Genomic_DNA"/>
</dbReference>
<dbReference type="InterPro" id="IPR005224">
    <property type="entry name" value="SfsA"/>
</dbReference>
<dbReference type="PANTHER" id="PTHR30545:SF2">
    <property type="entry name" value="SUGAR FERMENTATION STIMULATION PROTEIN A"/>
    <property type="match status" value="1"/>
</dbReference>
<dbReference type="GO" id="GO:0003677">
    <property type="term" value="F:DNA binding"/>
    <property type="evidence" value="ECO:0007669"/>
    <property type="project" value="InterPro"/>
</dbReference>
<evidence type="ECO:0000259" key="1">
    <source>
        <dbReference type="Pfam" id="PF03749"/>
    </source>
</evidence>
<reference evidence="3 4" key="1">
    <citation type="journal article" date="2009" name="J. Bacteriol.">
        <title>Complete genome sequence of the anaerobic, protein-degrading hyperthermophilic crenarchaeon Desulfurococcus kamchatkensis.</title>
        <authorList>
            <person name="Ravin N.V."/>
            <person name="Mardanov A.V."/>
            <person name="Beletsky A.V."/>
            <person name="Kublanov I.V."/>
            <person name="Kolganova T.V."/>
            <person name="Lebedinsky A.V."/>
            <person name="Chernyh N.A."/>
            <person name="Bonch-Osmolovskaya E.A."/>
            <person name="Skryabin K.G."/>
        </authorList>
    </citation>
    <scope>NUCLEOTIDE SEQUENCE [LARGE SCALE GENOMIC DNA]</scope>
    <source>
        <strain evidence="4">DSM 18924 / JCM 16383 / VKM B-2413 / 1221n</strain>
    </source>
</reference>
<dbReference type="CDD" id="cd22358">
    <property type="entry name" value="SfsA-like_archaeal"/>
    <property type="match status" value="1"/>
</dbReference>
<dbReference type="PANTHER" id="PTHR30545">
    <property type="entry name" value="SUGAR FERMENTATION STIMULATION PROTEIN A"/>
    <property type="match status" value="1"/>
</dbReference>
<dbReference type="Proteomes" id="UP000006903">
    <property type="component" value="Chromosome"/>
</dbReference>
<dbReference type="HOGENOM" id="CLU_052299_1_0_2"/>
<sequence>MYPLLTLDPSKIFECTIIKRLNRFTVLVEAGDGLIQAHLNNTGRLYGILEPGRRGVLININGVKLRHRLLGVYNNEEVILLDTSIQEKAFLKAAESGLIPWLNPCSLIKRNIRINQAVIDFLFKCGNTMVFIELKSAVMNLNGYSGYPDAPTERGRRQIRVLSELASTSVKSIVVFVSSVPGARGFKLYCGFDKEIGRVVRDAVAKGVLFKAVSISFNHSTYSIALENPDLTVDLWSMCEE</sequence>
<dbReference type="AlphaFoldDB" id="B8D5S7"/>
<name>B8D5S7_DESA1</name>
<accession>B8D5S7</accession>
<protein>
    <submittedName>
        <fullName evidence="3">Sugar fermentation stimulation protein A</fullName>
    </submittedName>
</protein>
<dbReference type="Gene3D" id="2.40.50.580">
    <property type="match status" value="1"/>
</dbReference>
<dbReference type="GeneID" id="7171224"/>
<proteinExistence type="predicted"/>
<dbReference type="InterPro" id="IPR041465">
    <property type="entry name" value="SfsA_N"/>
</dbReference>
<feature type="domain" description="SfsA N-terminal OB" evidence="2">
    <location>
        <begin position="18"/>
        <end position="80"/>
    </location>
</feature>
<evidence type="ECO:0000313" key="4">
    <source>
        <dbReference type="Proteomes" id="UP000006903"/>
    </source>
</evidence>
<evidence type="ECO:0000313" key="3">
    <source>
        <dbReference type="EMBL" id="ACL11458.1"/>
    </source>
</evidence>
<dbReference type="STRING" id="490899.DKAM_1132"/>
<dbReference type="Gene3D" id="3.40.1350.60">
    <property type="match status" value="1"/>
</dbReference>
<gene>
    <name evidence="3" type="ordered locus">DKAM_1132</name>
</gene>
<dbReference type="Pfam" id="PF17746">
    <property type="entry name" value="SfsA_N"/>
    <property type="match status" value="1"/>
</dbReference>